<dbReference type="GO" id="GO:0019286">
    <property type="term" value="P:glycine betaine biosynthetic process from glycine"/>
    <property type="evidence" value="ECO:0007669"/>
    <property type="project" value="UniProtKB-ARBA"/>
</dbReference>
<evidence type="ECO:0000256" key="3">
    <source>
        <dbReference type="ARBA" id="ARBA00022691"/>
    </source>
</evidence>
<evidence type="ECO:0000256" key="1">
    <source>
        <dbReference type="ARBA" id="ARBA00022603"/>
    </source>
</evidence>
<dbReference type="PANTHER" id="PTHR44068:SF11">
    <property type="entry name" value="GERANYL DIPHOSPHATE 2-C-METHYLTRANSFERASE"/>
    <property type="match status" value="1"/>
</dbReference>
<dbReference type="Gene3D" id="3.40.50.150">
    <property type="entry name" value="Vaccinia Virus protein VP39"/>
    <property type="match status" value="1"/>
</dbReference>
<accession>A0A4R4A6P7</accession>
<dbReference type="InterPro" id="IPR029063">
    <property type="entry name" value="SAM-dependent_MTases_sf"/>
</dbReference>
<keyword evidence="2 6" id="KW-0808">Transferase</keyword>
<evidence type="ECO:0000256" key="2">
    <source>
        <dbReference type="ARBA" id="ARBA00022679"/>
    </source>
</evidence>
<comment type="caution">
    <text evidence="6">The sequence shown here is derived from an EMBL/GenBank/DDBJ whole genome shotgun (WGS) entry which is preliminary data.</text>
</comment>
<sequence length="280" mass="31395">MSAPYSEVVETARNYYNSEDADNFYFHVWGGEDIHIGIYQHAEEAIATASRRTVERMATVAAPITPETRVLDIGSGFGGAARYLAATFGCTVTCLNLSEKENARNRAMNREQGLEDRIDVRDGSFESIPLAETSVDLVWSQDAILHSGERERVIAEVARVLRPGGRFVFTDPMQTDDCPSGVLQPVLERIHLSTLGSFRFYRTTAVDNGLEEVEIIDLTEQLAVHYSRVGEVLERSREQLAGKISANYAARMQDGLTRWVEAGRAGYLRWGIMHFRKRTD</sequence>
<protein>
    <submittedName>
        <fullName evidence="6">Sarcosine/dimethylglycine N-methyltransferase</fullName>
    </submittedName>
</protein>
<gene>
    <name evidence="6" type="ORF">EDC29_11038</name>
</gene>
<dbReference type="FunFam" id="3.40.50.150:FF:000461">
    <property type="entry name" value="Sarcosine/dimethylglycine N-methyltransferase"/>
    <property type="match status" value="1"/>
</dbReference>
<proteinExistence type="predicted"/>
<reference evidence="6 7" key="1">
    <citation type="submission" date="2019-03" db="EMBL/GenBank/DDBJ databases">
        <title>Genomic Encyclopedia of Type Strains, Phase IV (KMG-IV): sequencing the most valuable type-strain genomes for metagenomic binning, comparative biology and taxonomic classification.</title>
        <authorList>
            <person name="Goeker M."/>
        </authorList>
    </citation>
    <scope>NUCLEOTIDE SEQUENCE [LARGE SCALE GENOMIC DNA]</scope>
    <source>
        <strain evidence="6 7">DSM 203</strain>
    </source>
</reference>
<dbReference type="GO" id="GO:0052729">
    <property type="term" value="F:dimethylglycine N-methyltransferase activity"/>
    <property type="evidence" value="ECO:0007669"/>
    <property type="project" value="UniProtKB-ARBA"/>
</dbReference>
<dbReference type="AlphaFoldDB" id="A0A4R4A6P7"/>
<evidence type="ECO:0000313" key="6">
    <source>
        <dbReference type="EMBL" id="TCW34493.1"/>
    </source>
</evidence>
<keyword evidence="3" id="KW-0949">S-adenosyl-L-methionine</keyword>
<dbReference type="InterPro" id="IPR013216">
    <property type="entry name" value="Methyltransf_11"/>
</dbReference>
<dbReference type="PANTHER" id="PTHR44068">
    <property type="entry name" value="ZGC:194242"/>
    <property type="match status" value="1"/>
</dbReference>
<dbReference type="Pfam" id="PF08241">
    <property type="entry name" value="Methyltransf_11"/>
    <property type="match status" value="1"/>
</dbReference>
<name>A0A4R4A6P7_MARGR</name>
<organism evidence="6 7">
    <name type="scientific">Marichromatium gracile</name>
    <name type="common">Chromatium gracile</name>
    <dbReference type="NCBI Taxonomy" id="1048"/>
    <lineage>
        <taxon>Bacteria</taxon>
        <taxon>Pseudomonadati</taxon>
        <taxon>Pseudomonadota</taxon>
        <taxon>Gammaproteobacteria</taxon>
        <taxon>Chromatiales</taxon>
        <taxon>Chromatiaceae</taxon>
        <taxon>Marichromatium</taxon>
    </lineage>
</organism>
<dbReference type="EMBL" id="SMDC01000010">
    <property type="protein sequence ID" value="TCW34493.1"/>
    <property type="molecule type" value="Genomic_DNA"/>
</dbReference>
<evidence type="ECO:0000256" key="4">
    <source>
        <dbReference type="ARBA" id="ARBA00060542"/>
    </source>
</evidence>
<dbReference type="SUPFAM" id="SSF53335">
    <property type="entry name" value="S-adenosyl-L-methionine-dependent methyltransferases"/>
    <property type="match status" value="1"/>
</dbReference>
<evidence type="ECO:0000259" key="5">
    <source>
        <dbReference type="Pfam" id="PF08241"/>
    </source>
</evidence>
<dbReference type="Proteomes" id="UP000295247">
    <property type="component" value="Unassembled WGS sequence"/>
</dbReference>
<dbReference type="RefSeq" id="WP_132230272.1">
    <property type="nucleotide sequence ID" value="NZ_NRRH01000010.1"/>
</dbReference>
<evidence type="ECO:0000313" key="7">
    <source>
        <dbReference type="Proteomes" id="UP000295247"/>
    </source>
</evidence>
<dbReference type="CDD" id="cd02440">
    <property type="entry name" value="AdoMet_MTases"/>
    <property type="match status" value="1"/>
</dbReference>
<keyword evidence="1 6" id="KW-0489">Methyltransferase</keyword>
<dbReference type="GO" id="GO:0032259">
    <property type="term" value="P:methylation"/>
    <property type="evidence" value="ECO:0007669"/>
    <property type="project" value="UniProtKB-KW"/>
</dbReference>
<comment type="pathway">
    <text evidence="4">Amine and polyamine biosynthesis; betaine biosynthesis via glycine pathway; betaine from glycine: step 3/3.</text>
</comment>
<dbReference type="InterPro" id="IPR050447">
    <property type="entry name" value="Erg6_SMT_methyltransf"/>
</dbReference>
<feature type="domain" description="Methyltransferase type 11" evidence="5">
    <location>
        <begin position="71"/>
        <end position="169"/>
    </location>
</feature>